<reference evidence="3" key="1">
    <citation type="submission" date="2009-05" db="EMBL/GenBank/DDBJ databases">
        <title>The evolution of amastin surface glycoproteins in trypanosomatid parasites.</title>
        <authorList>
            <person name="Jackson A.P."/>
        </authorList>
    </citation>
    <scope>NUCLEOTIDE SEQUENCE</scope>
    <source>
        <strain evidence="3">ATCC 30220</strain>
    </source>
</reference>
<dbReference type="Proteomes" id="UP000038009">
    <property type="component" value="Unassembled WGS sequence"/>
</dbReference>
<evidence type="ECO:0000313" key="3">
    <source>
        <dbReference type="EMBL" id="ACS87890.1"/>
    </source>
</evidence>
<dbReference type="PANTHER" id="PTHR24067">
    <property type="entry name" value="UBIQUITIN-CONJUGATING ENZYME E2"/>
    <property type="match status" value="1"/>
</dbReference>
<feature type="compositionally biased region" description="Polar residues" evidence="1">
    <location>
        <begin position="206"/>
        <end position="220"/>
    </location>
</feature>
<proteinExistence type="predicted"/>
<dbReference type="OMA" id="HPEQWSP"/>
<keyword evidence="5" id="KW-1185">Reference proteome</keyword>
<dbReference type="InterPro" id="IPR016135">
    <property type="entry name" value="UBQ-conjugating_enzyme/RWD"/>
</dbReference>
<accession>C6K3V1</accession>
<sequence length="305" mass="33752">MASPTAQCIKRLQMELRRLAIEKDTTYQIGADPQNILRCYFIIDGPEGTPYEGGRYVGLLGIPPDYPFKPPSVKLCTPSGRFKTGVEICLSNSSYHPEQWSPMWGLRTILIALVSFFVSDEATTGSMESSVEDKRKCAANSRQYNVEHIKAVYKRVLPEAYAKDVAYLERERQVAEQALMKTKAPHSDSNSENESSDVEENEGESCATSAAKSGLQNSASGDAENDAKDATSANGDGSEVAAAGEKLHNAGVPIQKHRHHHRHDKFARVEQVDKVWPLVGVPWRRWVSLAVLVAVGLVLVEQLRW</sequence>
<protein>
    <submittedName>
        <fullName evidence="3">Putative Ubiquitin-conjugating enzyme E2</fullName>
    </submittedName>
</protein>
<evidence type="ECO:0000313" key="5">
    <source>
        <dbReference type="Proteomes" id="UP000038009"/>
    </source>
</evidence>
<name>C6K3V1_LEPSE</name>
<evidence type="ECO:0000259" key="2">
    <source>
        <dbReference type="PROSITE" id="PS50127"/>
    </source>
</evidence>
<dbReference type="OrthoDB" id="1158011at2759"/>
<gene>
    <name evidence="4" type="ORF">ABL78_5364</name>
    <name evidence="3" type="ORF">LSFL1J6_01</name>
</gene>
<dbReference type="FunFam" id="3.10.110.10:FF:000109">
    <property type="entry name" value="Ubiquitin-conjugating enzyme E2 J2-like"/>
    <property type="match status" value="1"/>
</dbReference>
<dbReference type="InterPro" id="IPR050113">
    <property type="entry name" value="Ub_conjugating_enzyme"/>
</dbReference>
<dbReference type="InterPro" id="IPR000608">
    <property type="entry name" value="UBC"/>
</dbReference>
<feature type="compositionally biased region" description="Acidic residues" evidence="1">
    <location>
        <begin position="194"/>
        <end position="203"/>
    </location>
</feature>
<dbReference type="EMBL" id="GQ153669">
    <property type="protein sequence ID" value="ACS87890.1"/>
    <property type="molecule type" value="Genomic_DNA"/>
</dbReference>
<dbReference type="Gene3D" id="3.10.110.10">
    <property type="entry name" value="Ubiquitin Conjugating Enzyme"/>
    <property type="match status" value="1"/>
</dbReference>
<dbReference type="CDD" id="cd23799">
    <property type="entry name" value="UBCc_UBE2J"/>
    <property type="match status" value="1"/>
</dbReference>
<evidence type="ECO:0000256" key="1">
    <source>
        <dbReference type="SAM" id="MobiDB-lite"/>
    </source>
</evidence>
<dbReference type="VEuPathDB" id="TriTrypDB:Lsey_0178_0160"/>
<dbReference type="SMART" id="SM00212">
    <property type="entry name" value="UBCc"/>
    <property type="match status" value="1"/>
</dbReference>
<dbReference type="Pfam" id="PF00179">
    <property type="entry name" value="UQ_con"/>
    <property type="match status" value="1"/>
</dbReference>
<dbReference type="AlphaFoldDB" id="C6K3V1"/>
<dbReference type="EMBL" id="LJSK01000178">
    <property type="protein sequence ID" value="KPI85589.1"/>
    <property type="molecule type" value="Genomic_DNA"/>
</dbReference>
<evidence type="ECO:0000313" key="4">
    <source>
        <dbReference type="EMBL" id="KPI85589.1"/>
    </source>
</evidence>
<dbReference type="PROSITE" id="PS50127">
    <property type="entry name" value="UBC_2"/>
    <property type="match status" value="1"/>
</dbReference>
<reference evidence="4 5" key="2">
    <citation type="journal article" date="2015" name="PLoS Pathog.">
        <title>Leptomonas seymouri: Adaptations to the Dixenous Life Cycle Analyzed by Genome Sequencing, Transcriptome Profiling and Co-infection with Leishmania donovani.</title>
        <authorList>
            <person name="Kraeva N."/>
            <person name="Butenko A."/>
            <person name="Hlavacova J."/>
            <person name="Kostygov A."/>
            <person name="Myskova J."/>
            <person name="Grybchuk D."/>
            <person name="Lestinova T."/>
            <person name="Votypka J."/>
            <person name="Volf P."/>
            <person name="Opperdoes F."/>
            <person name="Flegontov P."/>
            <person name="Lukes J."/>
            <person name="Yurchenko V."/>
        </authorList>
    </citation>
    <scope>NUCLEOTIDE SEQUENCE [LARGE SCALE GENOMIC DNA]</scope>
    <source>
        <strain evidence="4 5">ATCC 30220</strain>
    </source>
</reference>
<dbReference type="SUPFAM" id="SSF54495">
    <property type="entry name" value="UBC-like"/>
    <property type="match status" value="1"/>
</dbReference>
<organism evidence="3">
    <name type="scientific">Leptomonas seymouri</name>
    <dbReference type="NCBI Taxonomy" id="5684"/>
    <lineage>
        <taxon>Eukaryota</taxon>
        <taxon>Discoba</taxon>
        <taxon>Euglenozoa</taxon>
        <taxon>Kinetoplastea</taxon>
        <taxon>Metakinetoplastina</taxon>
        <taxon>Trypanosomatida</taxon>
        <taxon>Trypanosomatidae</taxon>
        <taxon>Leishmaniinae</taxon>
        <taxon>Leptomonas</taxon>
    </lineage>
</organism>
<feature type="domain" description="UBC core" evidence="2">
    <location>
        <begin position="7"/>
        <end position="161"/>
    </location>
</feature>
<feature type="region of interest" description="Disordered" evidence="1">
    <location>
        <begin position="180"/>
        <end position="237"/>
    </location>
</feature>